<feature type="region of interest" description="Disordered" evidence="1">
    <location>
        <begin position="1"/>
        <end position="102"/>
    </location>
</feature>
<feature type="compositionally biased region" description="Low complexity" evidence="1">
    <location>
        <begin position="39"/>
        <end position="75"/>
    </location>
</feature>
<keyword evidence="2" id="KW-0812">Transmembrane</keyword>
<dbReference type="Proteomes" id="UP000824102">
    <property type="component" value="Unassembled WGS sequence"/>
</dbReference>
<reference evidence="3" key="2">
    <citation type="submission" date="2021-04" db="EMBL/GenBank/DDBJ databases">
        <authorList>
            <person name="Gilroy R."/>
        </authorList>
    </citation>
    <scope>NUCLEOTIDE SEQUENCE</scope>
    <source>
        <strain evidence="3">ChiW7-2402</strain>
    </source>
</reference>
<sequence>MRSDQEREGVLPEAPADGAAEPAGYDRPAVSPAADMTAEPEMGEGAPAVEAEAAGPEAVEEASAAPEAAAEAAHPNAEETAEPNAAEANAAEPEAGEERVKARPSVGSIIGTVLLAVLCVILIPLLAVNITLIVKGALYPDELTDVFNIAPVAIDNTYMEGENEGCFNEGALVFIKTFDTDEERQAVKQGDVVAFRWLDDDGSVNFTVYRILGVTRDEETGLITSVSVRADNVPEGEGTAPIPVEIGDVVGILNGSVDHLGAFAMFLMQPLGVLLFVGVPVVIYVVADIIRITIHNRKVRKAESDELRDKDEEIARLRALVEGGAAVPLASASEAGAAQAVTEGVSEGVSAGELYDEPLPELTDETSALSDETAEEISDEVPEMTDDEKIN</sequence>
<feature type="compositionally biased region" description="Low complexity" evidence="1">
    <location>
        <begin position="82"/>
        <end position="93"/>
    </location>
</feature>
<evidence type="ECO:0000313" key="4">
    <source>
        <dbReference type="Proteomes" id="UP000824102"/>
    </source>
</evidence>
<dbReference type="EMBL" id="DXBB01000123">
    <property type="protein sequence ID" value="HIZ73526.1"/>
    <property type="molecule type" value="Genomic_DNA"/>
</dbReference>
<dbReference type="AlphaFoldDB" id="A0A9D2G771"/>
<accession>A0A9D2G771</accession>
<proteinExistence type="predicted"/>
<gene>
    <name evidence="3" type="ORF">H9964_08095</name>
</gene>
<evidence type="ECO:0008006" key="5">
    <source>
        <dbReference type="Google" id="ProtNLM"/>
    </source>
</evidence>
<reference evidence="3" key="1">
    <citation type="journal article" date="2021" name="PeerJ">
        <title>Extensive microbial diversity within the chicken gut microbiome revealed by metagenomics and culture.</title>
        <authorList>
            <person name="Gilroy R."/>
            <person name="Ravi A."/>
            <person name="Getino M."/>
            <person name="Pursley I."/>
            <person name="Horton D.L."/>
            <person name="Alikhan N.F."/>
            <person name="Baker D."/>
            <person name="Gharbi K."/>
            <person name="Hall N."/>
            <person name="Watson M."/>
            <person name="Adriaenssens E.M."/>
            <person name="Foster-Nyarko E."/>
            <person name="Jarju S."/>
            <person name="Secka A."/>
            <person name="Antonio M."/>
            <person name="Oren A."/>
            <person name="Chaudhuri R.R."/>
            <person name="La Ragione R."/>
            <person name="Hildebrand F."/>
            <person name="Pallen M.J."/>
        </authorList>
    </citation>
    <scope>NUCLEOTIDE SEQUENCE</scope>
    <source>
        <strain evidence="3">ChiW7-2402</strain>
    </source>
</reference>
<feature type="transmembrane region" description="Helical" evidence="2">
    <location>
        <begin position="263"/>
        <end position="287"/>
    </location>
</feature>
<feature type="compositionally biased region" description="Low complexity" evidence="1">
    <location>
        <begin position="12"/>
        <end position="23"/>
    </location>
</feature>
<keyword evidence="2" id="KW-0472">Membrane</keyword>
<feature type="compositionally biased region" description="Acidic residues" evidence="1">
    <location>
        <begin position="354"/>
        <end position="364"/>
    </location>
</feature>
<protein>
    <recommendedName>
        <fullName evidence="5">Signal peptidase I</fullName>
    </recommendedName>
</protein>
<comment type="caution">
    <text evidence="3">The sequence shown here is derived from an EMBL/GenBank/DDBJ whole genome shotgun (WGS) entry which is preliminary data.</text>
</comment>
<evidence type="ECO:0000256" key="2">
    <source>
        <dbReference type="SAM" id="Phobius"/>
    </source>
</evidence>
<feature type="compositionally biased region" description="Acidic residues" evidence="1">
    <location>
        <begin position="372"/>
        <end position="391"/>
    </location>
</feature>
<name>A0A9D2G771_9FIRM</name>
<feature type="compositionally biased region" description="Basic and acidic residues" evidence="1">
    <location>
        <begin position="1"/>
        <end position="10"/>
    </location>
</feature>
<evidence type="ECO:0000313" key="3">
    <source>
        <dbReference type="EMBL" id="HIZ73526.1"/>
    </source>
</evidence>
<feature type="transmembrane region" description="Helical" evidence="2">
    <location>
        <begin position="109"/>
        <end position="134"/>
    </location>
</feature>
<feature type="region of interest" description="Disordered" evidence="1">
    <location>
        <begin position="350"/>
        <end position="391"/>
    </location>
</feature>
<evidence type="ECO:0000256" key="1">
    <source>
        <dbReference type="SAM" id="MobiDB-lite"/>
    </source>
</evidence>
<organism evidence="3 4">
    <name type="scientific">Candidatus Gallimonas intestinavium</name>
    <dbReference type="NCBI Taxonomy" id="2838603"/>
    <lineage>
        <taxon>Bacteria</taxon>
        <taxon>Bacillati</taxon>
        <taxon>Bacillota</taxon>
        <taxon>Clostridia</taxon>
        <taxon>Candidatus Gallimonas</taxon>
    </lineage>
</organism>
<keyword evidence="2" id="KW-1133">Transmembrane helix</keyword>